<name>A0ABR0SJ02_9HYPO</name>
<sequence length="154" mass="17439">MNMELENLPSELQLMIMREANSVQDLKNLISASPQCFRLFSAAPELVLGPLLRNSFSRETLHHMIAVIRASSVVKPTPEDREEISTFLDQYFTSSFDFPKTMTELIPMCQLSQRLARFTDSYCRGTHGTMCLYDGIDGHEIAGETIQLSRSECV</sequence>
<evidence type="ECO:0008006" key="3">
    <source>
        <dbReference type="Google" id="ProtNLM"/>
    </source>
</evidence>
<comment type="caution">
    <text evidence="1">The sequence shown here is derived from an EMBL/GenBank/DDBJ whole genome shotgun (WGS) entry which is preliminary data.</text>
</comment>
<evidence type="ECO:0000313" key="1">
    <source>
        <dbReference type="EMBL" id="KAK5991999.1"/>
    </source>
</evidence>
<dbReference type="Proteomes" id="UP001338125">
    <property type="component" value="Unassembled WGS sequence"/>
</dbReference>
<keyword evidence="2" id="KW-1185">Reference proteome</keyword>
<accession>A0ABR0SJ02</accession>
<gene>
    <name evidence="1" type="ORF">PT974_05395</name>
</gene>
<protein>
    <recommendedName>
        <fullName evidence="3">F-box domain-containing protein</fullName>
    </recommendedName>
</protein>
<organism evidence="1 2">
    <name type="scientific">Cladobotryum mycophilum</name>
    <dbReference type="NCBI Taxonomy" id="491253"/>
    <lineage>
        <taxon>Eukaryota</taxon>
        <taxon>Fungi</taxon>
        <taxon>Dikarya</taxon>
        <taxon>Ascomycota</taxon>
        <taxon>Pezizomycotina</taxon>
        <taxon>Sordariomycetes</taxon>
        <taxon>Hypocreomycetidae</taxon>
        <taxon>Hypocreales</taxon>
        <taxon>Hypocreaceae</taxon>
        <taxon>Cladobotryum</taxon>
    </lineage>
</organism>
<evidence type="ECO:0000313" key="2">
    <source>
        <dbReference type="Proteomes" id="UP001338125"/>
    </source>
</evidence>
<reference evidence="1 2" key="1">
    <citation type="submission" date="2024-01" db="EMBL/GenBank/DDBJ databases">
        <title>Complete genome of Cladobotryum mycophilum ATHUM6906.</title>
        <authorList>
            <person name="Christinaki A.C."/>
            <person name="Myridakis A.I."/>
            <person name="Kouvelis V.N."/>
        </authorList>
    </citation>
    <scope>NUCLEOTIDE SEQUENCE [LARGE SCALE GENOMIC DNA]</scope>
    <source>
        <strain evidence="1 2">ATHUM6906</strain>
    </source>
</reference>
<dbReference type="EMBL" id="JAVFKD010000012">
    <property type="protein sequence ID" value="KAK5991999.1"/>
    <property type="molecule type" value="Genomic_DNA"/>
</dbReference>
<proteinExistence type="predicted"/>